<accession>A0A1G9UC06</accession>
<protein>
    <submittedName>
        <fullName evidence="1">Uncharacterized protein</fullName>
    </submittedName>
</protein>
<organism evidence="1 2">
    <name type="scientific">Fictibacillus solisalsi</name>
    <dbReference type="NCBI Taxonomy" id="459525"/>
    <lineage>
        <taxon>Bacteria</taxon>
        <taxon>Bacillati</taxon>
        <taxon>Bacillota</taxon>
        <taxon>Bacilli</taxon>
        <taxon>Bacillales</taxon>
        <taxon>Fictibacillaceae</taxon>
        <taxon>Fictibacillus</taxon>
    </lineage>
</organism>
<dbReference type="EMBL" id="FNHW01000001">
    <property type="protein sequence ID" value="SDM57480.1"/>
    <property type="molecule type" value="Genomic_DNA"/>
</dbReference>
<gene>
    <name evidence="1" type="ORF">SAMN04488137_0836</name>
</gene>
<evidence type="ECO:0000313" key="2">
    <source>
        <dbReference type="Proteomes" id="UP000199544"/>
    </source>
</evidence>
<name>A0A1G9UC06_9BACL</name>
<dbReference type="AlphaFoldDB" id="A0A1G9UC06"/>
<dbReference type="Proteomes" id="UP000199544">
    <property type="component" value="Unassembled WGS sequence"/>
</dbReference>
<evidence type="ECO:0000313" key="1">
    <source>
        <dbReference type="EMBL" id="SDM57480.1"/>
    </source>
</evidence>
<sequence>MAVLLQDLQQMSPPAPTVMTAMLAVQKSAVVLVESFLLAGRRDRVAVQAGRPPGPAADHDVVLVESFPGIAAFPGSPETETVCYSKSHLPFVYYPTSYVLLSIVYRQRATFERKLVAGLFTLP</sequence>
<keyword evidence="2" id="KW-1185">Reference proteome</keyword>
<proteinExistence type="predicted"/>
<reference evidence="2" key="1">
    <citation type="submission" date="2016-10" db="EMBL/GenBank/DDBJ databases">
        <authorList>
            <person name="Varghese N."/>
            <person name="Submissions S."/>
        </authorList>
    </citation>
    <scope>NUCLEOTIDE SEQUENCE [LARGE SCALE GENOMIC DNA]</scope>
    <source>
        <strain evidence="2">CGMCC 1.6854</strain>
    </source>
</reference>